<gene>
    <name evidence="2" type="ORF">V1478_006892</name>
</gene>
<accession>A0ABD2B1N1</accession>
<dbReference type="Proteomes" id="UP001607302">
    <property type="component" value="Unassembled WGS sequence"/>
</dbReference>
<dbReference type="AlphaFoldDB" id="A0ABD2B1N1"/>
<reference evidence="2 3" key="1">
    <citation type="journal article" date="2024" name="Ann. Entomol. Soc. Am.">
        <title>Genomic analyses of the southern and eastern yellowjacket wasps (Hymenoptera: Vespidae) reveal evolutionary signatures of social life.</title>
        <authorList>
            <person name="Catto M.A."/>
            <person name="Caine P.B."/>
            <person name="Orr S.E."/>
            <person name="Hunt B.G."/>
            <person name="Goodisman M.A.D."/>
        </authorList>
    </citation>
    <scope>NUCLEOTIDE SEQUENCE [LARGE SCALE GENOMIC DNA]</scope>
    <source>
        <strain evidence="2">233</strain>
        <tissue evidence="2">Head and thorax</tissue>
    </source>
</reference>
<feature type="coiled-coil region" evidence="1">
    <location>
        <begin position="27"/>
        <end position="54"/>
    </location>
</feature>
<evidence type="ECO:0000313" key="2">
    <source>
        <dbReference type="EMBL" id="KAL2726614.1"/>
    </source>
</evidence>
<evidence type="ECO:0000313" key="3">
    <source>
        <dbReference type="Proteomes" id="UP001607302"/>
    </source>
</evidence>
<keyword evidence="3" id="KW-1185">Reference proteome</keyword>
<sequence length="69" mass="7830">MVRNDRHQKFSCQATFMNIICKINLFSHIYNIKVKSLKQRIALLEEEAAVYKGTLPLQSQSSGASETSL</sequence>
<keyword evidence="1" id="KW-0175">Coiled coil</keyword>
<proteinExistence type="predicted"/>
<organism evidence="2 3">
    <name type="scientific">Vespula squamosa</name>
    <name type="common">Southern yellow jacket</name>
    <name type="synonym">Wasp</name>
    <dbReference type="NCBI Taxonomy" id="30214"/>
    <lineage>
        <taxon>Eukaryota</taxon>
        <taxon>Metazoa</taxon>
        <taxon>Ecdysozoa</taxon>
        <taxon>Arthropoda</taxon>
        <taxon>Hexapoda</taxon>
        <taxon>Insecta</taxon>
        <taxon>Pterygota</taxon>
        <taxon>Neoptera</taxon>
        <taxon>Endopterygota</taxon>
        <taxon>Hymenoptera</taxon>
        <taxon>Apocrita</taxon>
        <taxon>Aculeata</taxon>
        <taxon>Vespoidea</taxon>
        <taxon>Vespidae</taxon>
        <taxon>Vespinae</taxon>
        <taxon>Vespula</taxon>
    </lineage>
</organism>
<protein>
    <submittedName>
        <fullName evidence="2">Colorectal mutant cancer protein-like isoform X3</fullName>
    </submittedName>
</protein>
<dbReference type="EMBL" id="JAUDFV010000133">
    <property type="protein sequence ID" value="KAL2726614.1"/>
    <property type="molecule type" value="Genomic_DNA"/>
</dbReference>
<name>A0ABD2B1N1_VESSQ</name>
<comment type="caution">
    <text evidence="2">The sequence shown here is derived from an EMBL/GenBank/DDBJ whole genome shotgun (WGS) entry which is preliminary data.</text>
</comment>
<evidence type="ECO:0000256" key="1">
    <source>
        <dbReference type="SAM" id="Coils"/>
    </source>
</evidence>